<evidence type="ECO:0000256" key="4">
    <source>
        <dbReference type="PROSITE-ProRule" id="PRU00325"/>
    </source>
</evidence>
<sequence>QDLLDVLHRVTGFQKGKFQINLIGRYPSIVQQSLVKYMCLPIVDDSSLETMLERPNRSLIVRQHYQIMRPVSVLGQMMLILMRTLVRVTIMVAWLEEEDSTDDKNEAAQNGSKMKKQDPTKGLSNNNVSKKNQEELEKAVKLYSDRRHGNYSVYNYLFTRGDIEFRCKNIYGWELKAAKTNGNGFRITGYGSAHTCKPANVGSDHDKSLNRGDNYAKHVMKQLEEYKVASRTHDILPLEPAGVRFQVTVVKQDGNIRDVFQLKDMVCTCGALQLLKYLCLHMLVVCRRINSDHFQYVNDYYSTENYLGTYTADFNPIPGVSDWPEASELPPLFPPGSCLPSVVRPVPLCNKSAQA</sequence>
<feature type="non-terminal residue" evidence="7">
    <location>
        <position position="1"/>
    </location>
</feature>
<feature type="region of interest" description="Disordered" evidence="5">
    <location>
        <begin position="102"/>
        <end position="131"/>
    </location>
</feature>
<proteinExistence type="predicted"/>
<feature type="domain" description="SWIM-type" evidence="6">
    <location>
        <begin position="245"/>
        <end position="290"/>
    </location>
</feature>
<evidence type="ECO:0000256" key="1">
    <source>
        <dbReference type="ARBA" id="ARBA00022723"/>
    </source>
</evidence>
<dbReference type="PROSITE" id="PS50966">
    <property type="entry name" value="ZF_SWIM"/>
    <property type="match status" value="1"/>
</dbReference>
<evidence type="ECO:0000256" key="2">
    <source>
        <dbReference type="ARBA" id="ARBA00022771"/>
    </source>
</evidence>
<evidence type="ECO:0000259" key="6">
    <source>
        <dbReference type="PROSITE" id="PS50966"/>
    </source>
</evidence>
<dbReference type="Proteomes" id="UP000823674">
    <property type="component" value="Chromosome A08"/>
</dbReference>
<dbReference type="Pfam" id="PF04434">
    <property type="entry name" value="SWIM"/>
    <property type="match status" value="1"/>
</dbReference>
<dbReference type="InterPro" id="IPR007527">
    <property type="entry name" value="Znf_SWIM"/>
</dbReference>
<comment type="caution">
    <text evidence="7">The sequence shown here is derived from an EMBL/GenBank/DDBJ whole genome shotgun (WGS) entry which is preliminary data.</text>
</comment>
<evidence type="ECO:0000313" key="7">
    <source>
        <dbReference type="EMBL" id="KAG5388078.1"/>
    </source>
</evidence>
<gene>
    <name evidence="7" type="primary">A08p004830.1_BraROA</name>
    <name evidence="7" type="ORF">IGI04_029619</name>
</gene>
<evidence type="ECO:0000256" key="3">
    <source>
        <dbReference type="ARBA" id="ARBA00022833"/>
    </source>
</evidence>
<keyword evidence="2 4" id="KW-0863">Zinc-finger</keyword>
<evidence type="ECO:0000256" key="5">
    <source>
        <dbReference type="SAM" id="MobiDB-lite"/>
    </source>
</evidence>
<name>A0ABQ7LR54_BRACM</name>
<evidence type="ECO:0000313" key="8">
    <source>
        <dbReference type="Proteomes" id="UP000823674"/>
    </source>
</evidence>
<organism evidence="7 8">
    <name type="scientific">Brassica rapa subsp. trilocularis</name>
    <dbReference type="NCBI Taxonomy" id="1813537"/>
    <lineage>
        <taxon>Eukaryota</taxon>
        <taxon>Viridiplantae</taxon>
        <taxon>Streptophyta</taxon>
        <taxon>Embryophyta</taxon>
        <taxon>Tracheophyta</taxon>
        <taxon>Spermatophyta</taxon>
        <taxon>Magnoliopsida</taxon>
        <taxon>eudicotyledons</taxon>
        <taxon>Gunneridae</taxon>
        <taxon>Pentapetalae</taxon>
        <taxon>rosids</taxon>
        <taxon>malvids</taxon>
        <taxon>Brassicales</taxon>
        <taxon>Brassicaceae</taxon>
        <taxon>Brassiceae</taxon>
        <taxon>Brassica</taxon>
    </lineage>
</organism>
<accession>A0ABQ7LR54</accession>
<keyword evidence="1" id="KW-0479">Metal-binding</keyword>
<keyword evidence="8" id="KW-1185">Reference proteome</keyword>
<dbReference type="SMART" id="SM00575">
    <property type="entry name" value="ZnF_PMZ"/>
    <property type="match status" value="1"/>
</dbReference>
<dbReference type="InterPro" id="IPR006564">
    <property type="entry name" value="Znf_PMZ"/>
</dbReference>
<dbReference type="EMBL" id="JADBGQ010000007">
    <property type="protein sequence ID" value="KAG5388078.1"/>
    <property type="molecule type" value="Genomic_DNA"/>
</dbReference>
<reference evidence="7 8" key="1">
    <citation type="submission" date="2021-03" db="EMBL/GenBank/DDBJ databases">
        <authorList>
            <person name="King G.J."/>
            <person name="Bancroft I."/>
            <person name="Baten A."/>
            <person name="Bloomfield J."/>
            <person name="Borpatragohain P."/>
            <person name="He Z."/>
            <person name="Irish N."/>
            <person name="Irwin J."/>
            <person name="Liu K."/>
            <person name="Mauleon R.P."/>
            <person name="Moore J."/>
            <person name="Morris R."/>
            <person name="Ostergaard L."/>
            <person name="Wang B."/>
            <person name="Wells R."/>
        </authorList>
    </citation>
    <scope>NUCLEOTIDE SEQUENCE [LARGE SCALE GENOMIC DNA]</scope>
    <source>
        <strain evidence="7">R-o-18</strain>
        <tissue evidence="7">Leaf</tissue>
    </source>
</reference>
<protein>
    <recommendedName>
        <fullName evidence="6">SWIM-type domain-containing protein</fullName>
    </recommendedName>
</protein>
<feature type="non-terminal residue" evidence="7">
    <location>
        <position position="355"/>
    </location>
</feature>
<keyword evidence="3" id="KW-0862">Zinc</keyword>